<protein>
    <submittedName>
        <fullName evidence="2">Uncharacterized protein</fullName>
    </submittedName>
</protein>
<reference evidence="2 3" key="1">
    <citation type="submission" date="2024-08" db="EMBL/GenBank/DDBJ databases">
        <authorList>
            <person name="Cucini C."/>
            <person name="Frati F."/>
        </authorList>
    </citation>
    <scope>NUCLEOTIDE SEQUENCE [LARGE SCALE GENOMIC DNA]</scope>
</reference>
<evidence type="ECO:0000313" key="2">
    <source>
        <dbReference type="EMBL" id="CAL8145800.1"/>
    </source>
</evidence>
<comment type="caution">
    <text evidence="2">The sequence shown here is derived from an EMBL/GenBank/DDBJ whole genome shotgun (WGS) entry which is preliminary data.</text>
</comment>
<gene>
    <name evidence="2" type="ORF">ODALV1_LOCUS30604</name>
</gene>
<organism evidence="2 3">
    <name type="scientific">Orchesella dallaii</name>
    <dbReference type="NCBI Taxonomy" id="48710"/>
    <lineage>
        <taxon>Eukaryota</taxon>
        <taxon>Metazoa</taxon>
        <taxon>Ecdysozoa</taxon>
        <taxon>Arthropoda</taxon>
        <taxon>Hexapoda</taxon>
        <taxon>Collembola</taxon>
        <taxon>Entomobryomorpha</taxon>
        <taxon>Entomobryoidea</taxon>
        <taxon>Orchesellidae</taxon>
        <taxon>Orchesellinae</taxon>
        <taxon>Orchesella</taxon>
    </lineage>
</organism>
<accession>A0ABP1S770</accession>
<feature type="compositionally biased region" description="Basic and acidic residues" evidence="1">
    <location>
        <begin position="88"/>
        <end position="101"/>
    </location>
</feature>
<dbReference type="EMBL" id="CAXLJM020000164">
    <property type="protein sequence ID" value="CAL8145800.1"/>
    <property type="molecule type" value="Genomic_DNA"/>
</dbReference>
<evidence type="ECO:0000313" key="3">
    <source>
        <dbReference type="Proteomes" id="UP001642540"/>
    </source>
</evidence>
<sequence length="126" mass="14152">MCESIGDFFRWFFSSCLCSGAQDSDNNDEVVEGVVPMGNMGRPEDIFEPEEPAQASSSSSSAAARANKETQSEKKKSTKAAKKRKVMHDRVQSLREGRDPQPRVSSQRSDFYRYKSLFPYNILNSA</sequence>
<dbReference type="Proteomes" id="UP001642540">
    <property type="component" value="Unassembled WGS sequence"/>
</dbReference>
<keyword evidence="3" id="KW-1185">Reference proteome</keyword>
<feature type="compositionally biased region" description="Basic and acidic residues" evidence="1">
    <location>
        <begin position="66"/>
        <end position="75"/>
    </location>
</feature>
<feature type="compositionally biased region" description="Low complexity" evidence="1">
    <location>
        <begin position="53"/>
        <end position="65"/>
    </location>
</feature>
<evidence type="ECO:0000256" key="1">
    <source>
        <dbReference type="SAM" id="MobiDB-lite"/>
    </source>
</evidence>
<feature type="compositionally biased region" description="Basic residues" evidence="1">
    <location>
        <begin position="76"/>
        <end position="87"/>
    </location>
</feature>
<name>A0ABP1S770_9HEXA</name>
<feature type="region of interest" description="Disordered" evidence="1">
    <location>
        <begin position="20"/>
        <end position="108"/>
    </location>
</feature>
<proteinExistence type="predicted"/>